<organism evidence="1 2">
    <name type="scientific">Scortum barcoo</name>
    <name type="common">barcoo grunter</name>
    <dbReference type="NCBI Taxonomy" id="214431"/>
    <lineage>
        <taxon>Eukaryota</taxon>
        <taxon>Metazoa</taxon>
        <taxon>Chordata</taxon>
        <taxon>Craniata</taxon>
        <taxon>Vertebrata</taxon>
        <taxon>Euteleostomi</taxon>
        <taxon>Actinopterygii</taxon>
        <taxon>Neopterygii</taxon>
        <taxon>Teleostei</taxon>
        <taxon>Neoteleostei</taxon>
        <taxon>Acanthomorphata</taxon>
        <taxon>Eupercaria</taxon>
        <taxon>Centrarchiformes</taxon>
        <taxon>Terapontoidei</taxon>
        <taxon>Terapontidae</taxon>
        <taxon>Scortum</taxon>
    </lineage>
</organism>
<name>A0ACB8VT30_9TELE</name>
<sequence length="115" mass="12565">MYQLISLRSPLSASALSPVPTPPTFFTKVVNSSTVQVLWELPNKAGKAEGFRLSYRRVPHAAFQGPIQLPCHINTHTISNLEPGVVYEVKLVAYNGNGESDCSKKTGVPSRGRQE</sequence>
<accession>A0ACB8VT30</accession>
<protein>
    <submittedName>
        <fullName evidence="1">Uncharacterized protein</fullName>
    </submittedName>
</protein>
<keyword evidence="2" id="KW-1185">Reference proteome</keyword>
<gene>
    <name evidence="1" type="ORF">L3Q82_002966</name>
</gene>
<evidence type="ECO:0000313" key="1">
    <source>
        <dbReference type="EMBL" id="KAI3358057.1"/>
    </source>
</evidence>
<comment type="caution">
    <text evidence="1">The sequence shown here is derived from an EMBL/GenBank/DDBJ whole genome shotgun (WGS) entry which is preliminary data.</text>
</comment>
<evidence type="ECO:0000313" key="2">
    <source>
        <dbReference type="Proteomes" id="UP000831701"/>
    </source>
</evidence>
<dbReference type="EMBL" id="CM041548">
    <property type="protein sequence ID" value="KAI3358057.1"/>
    <property type="molecule type" value="Genomic_DNA"/>
</dbReference>
<dbReference type="Proteomes" id="UP000831701">
    <property type="component" value="Chromosome 18"/>
</dbReference>
<reference evidence="1" key="1">
    <citation type="submission" date="2022-04" db="EMBL/GenBank/DDBJ databases">
        <title>Jade perch genome.</title>
        <authorList>
            <person name="Chao B."/>
        </authorList>
    </citation>
    <scope>NUCLEOTIDE SEQUENCE</scope>
    <source>
        <strain evidence="1">CB-2022</strain>
    </source>
</reference>
<proteinExistence type="predicted"/>